<dbReference type="AlphaFoldDB" id="A0A1L8MMQ7"/>
<keyword evidence="2" id="KW-1185">Reference proteome</keyword>
<dbReference type="Proteomes" id="UP000182015">
    <property type="component" value="Unassembled WGS sequence"/>
</dbReference>
<accession>A0A1L8MMQ7</accession>
<dbReference type="EMBL" id="LZDD01000001">
    <property type="protein sequence ID" value="OJF72060.1"/>
    <property type="molecule type" value="Genomic_DNA"/>
</dbReference>
<protein>
    <recommendedName>
        <fullName evidence="3">HTH-like domain-containing protein</fullName>
    </recommendedName>
</protein>
<comment type="caution">
    <text evidence="1">The sequence shown here is derived from an EMBL/GenBank/DDBJ whole genome shotgun (WGS) entry which is preliminary data.</text>
</comment>
<organism evidence="1 2">
    <name type="scientific">Streptococcus bovimastitidis</name>
    <dbReference type="NCBI Taxonomy" id="1856638"/>
    <lineage>
        <taxon>Bacteria</taxon>
        <taxon>Bacillati</taxon>
        <taxon>Bacillota</taxon>
        <taxon>Bacilli</taxon>
        <taxon>Lactobacillales</taxon>
        <taxon>Streptococcaceae</taxon>
        <taxon>Streptococcus</taxon>
    </lineage>
</organism>
<evidence type="ECO:0008006" key="3">
    <source>
        <dbReference type="Google" id="ProtNLM"/>
    </source>
</evidence>
<name>A0A1L8MMQ7_9STRE</name>
<proteinExistence type="predicted"/>
<sequence>MEIDGVRISLRRIRRIMERLNLVFVYQKAAFIPYSTGKLDRQFNPEKLLEALITDLIYVPVAESTYRAFKIEFVNQETFHSLEE</sequence>
<evidence type="ECO:0000313" key="1">
    <source>
        <dbReference type="EMBL" id="OJF72060.1"/>
    </source>
</evidence>
<gene>
    <name evidence="1" type="ORF">A9Q68_00535</name>
</gene>
<reference evidence="2" key="1">
    <citation type="submission" date="2016-06" db="EMBL/GenBank/DDBJ databases">
        <authorList>
            <person name="de Vries S.P.W."/>
            <person name="Hadjirin N.F."/>
            <person name="Lay E.M."/>
            <person name="Zadoks R.N."/>
            <person name="Peacock S.J."/>
            <person name="Parkhill J."/>
            <person name="Grant A.J."/>
            <person name="Mcdougall S."/>
            <person name="Holmes M.A."/>
        </authorList>
    </citation>
    <scope>NUCLEOTIDE SEQUENCE [LARGE SCALE GENOMIC DNA]</scope>
    <source>
        <strain evidence="2">NZ1587</strain>
    </source>
</reference>
<evidence type="ECO:0000313" key="2">
    <source>
        <dbReference type="Proteomes" id="UP000182015"/>
    </source>
</evidence>